<dbReference type="RefSeq" id="XP_627317.1">
    <property type="nucleotide sequence ID" value="XM_627317.1"/>
</dbReference>
<proteinExistence type="inferred from homology"/>
<feature type="region of interest" description="Disordered" evidence="6">
    <location>
        <begin position="628"/>
        <end position="685"/>
    </location>
</feature>
<comment type="caution">
    <text evidence="8">The sequence shown here is derived from an EMBL/GenBank/DDBJ whole genome shotgun (WGS) entry which is preliminary data.</text>
</comment>
<dbReference type="STRING" id="353152.Q5CVF2"/>
<feature type="non-terminal residue" evidence="8">
    <location>
        <position position="1"/>
    </location>
</feature>
<evidence type="ECO:0000256" key="5">
    <source>
        <dbReference type="SAM" id="Coils"/>
    </source>
</evidence>
<feature type="domain" description="Kri1-like C-terminal" evidence="7">
    <location>
        <begin position="561"/>
        <end position="634"/>
    </location>
</feature>
<sequence length="685" mass="80601">NIIKSIKMKDLLDSDGESGNLHDTNTLKINEDYKRKYDERKRKEALSKAKELLKNDREGEDDDESYSESDSSDEDEDSDAELLDLKTQNKILETLDKIKKKDPSIYDNSHVIFPDSSDESDDSNESDIKSSNSNTQKNSKPMTFKDYEREILLKSQNDEEDNEIVKKGISKKLGYDKEQDELKKAFLKAAEGLDESEDELFSGTLIKKDKSKEELEEEERNFKSFLTRNIEEGGDPIESLNRYWGPEEDLDENEKFLRNYILNQEWKESNSQKRINDENSSSYTIQTEMDEEEDEKHLELSNEFEGIYNFRYEEPGANQQIMGYSRDISSLRRPDERRKLKRKEKKERKAEEKLRMEEELKVLKSMKRKEIIEKLKKIQEVSGISCISDEKLDLEGDFDPDKHDKYMEELFDDDYNEKKEDLSLCEILENNDEGLNELSDGNIKNEKEAKKHKKKLLMKENQLNDESEIKPPSTYEDDDYVWWQCDGCLKEILPNKKKFDCKVCENFTLCKSCCRNTNHEHPLEKSRVPEPINKEFNDNEEAEIDEMTSSNRLNLRYGDNEKINSLLDEYYSLHFEDVLDNGKMPVRFKYTNVEKNDYGLSVEDILSMDDKALNQHISLKKLAPYRVDKKRKYSPPVNTSNEAKSSNNMNKKHHNKGNKFKRSYSNNKNSLNTSHINKHRLESYY</sequence>
<evidence type="ECO:0000256" key="1">
    <source>
        <dbReference type="ARBA" id="ARBA00007473"/>
    </source>
</evidence>
<evidence type="ECO:0000256" key="6">
    <source>
        <dbReference type="SAM" id="MobiDB-lite"/>
    </source>
</evidence>
<evidence type="ECO:0000256" key="3">
    <source>
        <dbReference type="ARBA" id="ARBA00022771"/>
    </source>
</evidence>
<feature type="compositionally biased region" description="Polar residues" evidence="6">
    <location>
        <begin position="663"/>
        <end position="675"/>
    </location>
</feature>
<keyword evidence="4" id="KW-0862">Zinc</keyword>
<dbReference type="Gene3D" id="3.30.60.90">
    <property type="match status" value="1"/>
</dbReference>
<dbReference type="GO" id="GO:0008270">
    <property type="term" value="F:zinc ion binding"/>
    <property type="evidence" value="ECO:0007669"/>
    <property type="project" value="UniProtKB-KW"/>
</dbReference>
<keyword evidence="3" id="KW-0863">Zinc-finger</keyword>
<dbReference type="SUPFAM" id="SSF57850">
    <property type="entry name" value="RING/U-box"/>
    <property type="match status" value="1"/>
</dbReference>
<accession>Q5CVF2</accession>
<dbReference type="GO" id="GO:0005730">
    <property type="term" value="C:nucleolus"/>
    <property type="evidence" value="ECO:0007669"/>
    <property type="project" value="TreeGrafter"/>
</dbReference>
<name>Q5CVF2_CRYPI</name>
<feature type="region of interest" description="Disordered" evidence="6">
    <location>
        <begin position="106"/>
        <end position="146"/>
    </location>
</feature>
<evidence type="ECO:0000256" key="2">
    <source>
        <dbReference type="ARBA" id="ARBA00022723"/>
    </source>
</evidence>
<dbReference type="InterPro" id="IPR024626">
    <property type="entry name" value="Kri1-like_C"/>
</dbReference>
<feature type="compositionally biased region" description="Basic residues" evidence="6">
    <location>
        <begin position="650"/>
        <end position="662"/>
    </location>
</feature>
<dbReference type="KEGG" id="cpv:cgd8_4280"/>
<gene>
    <name evidence="8" type="ORF">cgd8_4280</name>
</gene>
<dbReference type="Proteomes" id="UP000006726">
    <property type="component" value="Chromosome 8"/>
</dbReference>
<dbReference type="EMBL" id="AAEE01000003">
    <property type="protein sequence ID" value="EAK89732.1"/>
    <property type="molecule type" value="Genomic_DNA"/>
</dbReference>
<reference evidence="8 9" key="1">
    <citation type="journal article" date="2004" name="Science">
        <title>Complete genome sequence of the apicomplexan, Cryptosporidium parvum.</title>
        <authorList>
            <person name="Abrahamsen M.S."/>
            <person name="Templeton T.J."/>
            <person name="Enomoto S."/>
            <person name="Abrahante J.E."/>
            <person name="Zhu G."/>
            <person name="Lancto C.A."/>
            <person name="Deng M."/>
            <person name="Liu C."/>
            <person name="Widmer G."/>
            <person name="Tzipori S."/>
            <person name="Buck G.A."/>
            <person name="Xu P."/>
            <person name="Bankier A.T."/>
            <person name="Dear P.H."/>
            <person name="Konfortov B.A."/>
            <person name="Spriggs H.F."/>
            <person name="Iyer L."/>
            <person name="Anantharaman V."/>
            <person name="Aravind L."/>
            <person name="Kapur V."/>
        </authorList>
    </citation>
    <scope>NUCLEOTIDE SEQUENCE [LARGE SCALE GENOMIC DNA]</scope>
    <source>
        <strain evidence="9">Iowa II</strain>
    </source>
</reference>
<dbReference type="PANTHER" id="PTHR14490">
    <property type="entry name" value="ZINC FINGER, ZZ TYPE"/>
    <property type="match status" value="1"/>
</dbReference>
<dbReference type="InParanoid" id="Q5CVF2"/>
<dbReference type="Pfam" id="PF05178">
    <property type="entry name" value="Kri1"/>
    <property type="match status" value="1"/>
</dbReference>
<feature type="compositionally biased region" description="Acidic residues" evidence="6">
    <location>
        <begin position="116"/>
        <end position="125"/>
    </location>
</feature>
<dbReference type="GO" id="GO:0030686">
    <property type="term" value="C:90S preribosome"/>
    <property type="evidence" value="ECO:0007669"/>
    <property type="project" value="TreeGrafter"/>
</dbReference>
<evidence type="ECO:0000313" key="8">
    <source>
        <dbReference type="EMBL" id="EAK89732.1"/>
    </source>
</evidence>
<keyword evidence="9" id="KW-1185">Reference proteome</keyword>
<evidence type="ECO:0000256" key="4">
    <source>
        <dbReference type="ARBA" id="ARBA00022833"/>
    </source>
</evidence>
<protein>
    <submittedName>
        <fullName evidence="8">Zz domain protein</fullName>
    </submittedName>
</protein>
<evidence type="ECO:0000313" key="9">
    <source>
        <dbReference type="Proteomes" id="UP000006726"/>
    </source>
</evidence>
<dbReference type="GeneID" id="3374631"/>
<feature type="compositionally biased region" description="Low complexity" evidence="6">
    <location>
        <begin position="129"/>
        <end position="140"/>
    </location>
</feature>
<keyword evidence="2" id="KW-0479">Metal-binding</keyword>
<comment type="similarity">
    <text evidence="1">Belongs to the KRI1 family.</text>
</comment>
<feature type="compositionally biased region" description="Acidic residues" evidence="6">
    <location>
        <begin position="58"/>
        <end position="82"/>
    </location>
</feature>
<dbReference type="InterPro" id="IPR043145">
    <property type="entry name" value="Znf_ZZ_sf"/>
</dbReference>
<dbReference type="AlphaFoldDB" id="Q5CVF2"/>
<dbReference type="Pfam" id="PF12936">
    <property type="entry name" value="Kri1_C"/>
    <property type="match status" value="1"/>
</dbReference>
<dbReference type="PANTHER" id="PTHR14490:SF5">
    <property type="entry name" value="PROTEIN KRI1 HOMOLOG"/>
    <property type="match status" value="1"/>
</dbReference>
<feature type="compositionally biased region" description="Basic and acidic residues" evidence="6">
    <location>
        <begin position="38"/>
        <end position="57"/>
    </location>
</feature>
<feature type="coiled-coil region" evidence="5">
    <location>
        <begin position="333"/>
        <end position="369"/>
    </location>
</feature>
<dbReference type="OrthoDB" id="10252032at2759"/>
<organism evidence="8 9">
    <name type="scientific">Cryptosporidium parvum (strain Iowa II)</name>
    <dbReference type="NCBI Taxonomy" id="353152"/>
    <lineage>
        <taxon>Eukaryota</taxon>
        <taxon>Sar</taxon>
        <taxon>Alveolata</taxon>
        <taxon>Apicomplexa</taxon>
        <taxon>Conoidasida</taxon>
        <taxon>Coccidia</taxon>
        <taxon>Eucoccidiorida</taxon>
        <taxon>Eimeriorina</taxon>
        <taxon>Cryptosporidiidae</taxon>
        <taxon>Cryptosporidium</taxon>
    </lineage>
</organism>
<dbReference type="OMA" id="WDNYDPR"/>
<dbReference type="FunCoup" id="Q5CVF2">
    <property type="interactions" value="71"/>
</dbReference>
<dbReference type="InterPro" id="IPR018034">
    <property type="entry name" value="Kri1"/>
</dbReference>
<evidence type="ECO:0000259" key="7">
    <source>
        <dbReference type="Pfam" id="PF12936"/>
    </source>
</evidence>
<dbReference type="GO" id="GO:0000447">
    <property type="term" value="P:endonucleolytic cleavage in ITS1 to separate SSU-rRNA from 5.8S rRNA and LSU-rRNA from tricistronic rRNA transcript (SSU-rRNA, 5.8S rRNA, LSU-rRNA)"/>
    <property type="evidence" value="ECO:0007669"/>
    <property type="project" value="TreeGrafter"/>
</dbReference>
<keyword evidence="5" id="KW-0175">Coiled coil</keyword>
<dbReference type="CDD" id="cd02249">
    <property type="entry name" value="ZZ"/>
    <property type="match status" value="1"/>
</dbReference>
<feature type="region of interest" description="Disordered" evidence="6">
    <location>
        <begin position="38"/>
        <end position="86"/>
    </location>
</feature>